<keyword evidence="3" id="KW-1185">Reference proteome</keyword>
<accession>A0AAV1E1A8</accession>
<feature type="compositionally biased region" description="Basic and acidic residues" evidence="1">
    <location>
        <begin position="109"/>
        <end position="118"/>
    </location>
</feature>
<dbReference type="Proteomes" id="UP001161247">
    <property type="component" value="Chromosome 7"/>
</dbReference>
<evidence type="ECO:0000256" key="1">
    <source>
        <dbReference type="SAM" id="MobiDB-lite"/>
    </source>
</evidence>
<feature type="region of interest" description="Disordered" evidence="1">
    <location>
        <begin position="90"/>
        <end position="125"/>
    </location>
</feature>
<evidence type="ECO:0000313" key="2">
    <source>
        <dbReference type="EMBL" id="CAI9112784.1"/>
    </source>
</evidence>
<dbReference type="EMBL" id="OX459124">
    <property type="protein sequence ID" value="CAI9112784.1"/>
    <property type="molecule type" value="Genomic_DNA"/>
</dbReference>
<organism evidence="2 3">
    <name type="scientific">Oldenlandia corymbosa var. corymbosa</name>
    <dbReference type="NCBI Taxonomy" id="529605"/>
    <lineage>
        <taxon>Eukaryota</taxon>
        <taxon>Viridiplantae</taxon>
        <taxon>Streptophyta</taxon>
        <taxon>Embryophyta</taxon>
        <taxon>Tracheophyta</taxon>
        <taxon>Spermatophyta</taxon>
        <taxon>Magnoliopsida</taxon>
        <taxon>eudicotyledons</taxon>
        <taxon>Gunneridae</taxon>
        <taxon>Pentapetalae</taxon>
        <taxon>asterids</taxon>
        <taxon>lamiids</taxon>
        <taxon>Gentianales</taxon>
        <taxon>Rubiaceae</taxon>
        <taxon>Rubioideae</taxon>
        <taxon>Spermacoceae</taxon>
        <taxon>Hedyotis-Oldenlandia complex</taxon>
        <taxon>Oldenlandia</taxon>
    </lineage>
</organism>
<dbReference type="AlphaFoldDB" id="A0AAV1E1A8"/>
<proteinExistence type="predicted"/>
<sequence length="159" mass="17692">MPITVSSNWFVALEMIEEVENEVVNVEEEEDVEEVFAEELGDKRSSKCDDMRNALQKLVSGESLGVKKCFDDGEIGKNYETEDVDDIDRGVWTESDLDDRSSSGLNARGESHTEEPWSKIKRRKSENAGWAGSQAISAFAISSGVIPNFSHDKSINLES</sequence>
<protein>
    <submittedName>
        <fullName evidence="2">OLC1v1013277C1</fullName>
    </submittedName>
</protein>
<gene>
    <name evidence="2" type="ORF">OLC1_LOCUS19907</name>
</gene>
<evidence type="ECO:0000313" key="3">
    <source>
        <dbReference type="Proteomes" id="UP001161247"/>
    </source>
</evidence>
<reference evidence="2" key="1">
    <citation type="submission" date="2023-03" db="EMBL/GenBank/DDBJ databases">
        <authorList>
            <person name="Julca I."/>
        </authorList>
    </citation>
    <scope>NUCLEOTIDE SEQUENCE</scope>
</reference>
<name>A0AAV1E1A8_OLDCO</name>